<accession>F4MMS8</accession>
<dbReference type="AlphaFoldDB" id="F4MMS8"/>
<dbReference type="InterPro" id="IPR045886">
    <property type="entry name" value="ThiF/MoeB/HesA"/>
</dbReference>
<dbReference type="InterPro" id="IPR035985">
    <property type="entry name" value="Ubiquitin-activating_enz"/>
</dbReference>
<proteinExistence type="predicted"/>
<dbReference type="GO" id="GO:0061504">
    <property type="term" value="P:cyclic threonylcarbamoyladenosine biosynthetic process"/>
    <property type="evidence" value="ECO:0007669"/>
    <property type="project" value="TreeGrafter"/>
</dbReference>
<protein>
    <submittedName>
        <fullName evidence="2">Protein containing ThiF domain</fullName>
    </submittedName>
</protein>
<reference evidence="2" key="1">
    <citation type="submission" date="2010-05" db="EMBL/GenBank/DDBJ databases">
        <authorList>
            <person name="Genoscope - CEA"/>
        </authorList>
    </citation>
    <scope>NUCLEOTIDE SEQUENCE</scope>
</reference>
<dbReference type="Pfam" id="PF00899">
    <property type="entry name" value="ThiF"/>
    <property type="match status" value="1"/>
</dbReference>
<dbReference type="EMBL" id="FQ032823">
    <property type="protein sequence ID" value="CBL87441.1"/>
    <property type="molecule type" value="Genomic_DNA"/>
</dbReference>
<dbReference type="GO" id="GO:0008641">
    <property type="term" value="F:ubiquitin-like modifier activating enzyme activity"/>
    <property type="evidence" value="ECO:0007669"/>
    <property type="project" value="InterPro"/>
</dbReference>
<sequence length="356" mass="39507">MPAAYLWKPELLDVNVESDRIRLNSLRESGSILEEYDTLDSQVAEWAVCHTPAAKHDPSLLATTLGTLMADRDWDSFGTWAFYPWSGRLVHVLPEDAFIEVRTNRNRDKITKEETATLRTKTVGIAGLSVGQSTAIALAMERGCGRLKLADFDVVELSNLNRIRCGLHELELPKWVVVARAIAEFDPYFDIEIYHEGVNADNLAAFMEGCDVVVDACDSLAIKAHLRLQAAQQGCPLVMETNDRGMLDIERYDQPVEGFVHGRIDEVTMRAFTEMDRWTPEALDAFVDVANASERGRASLPKVGSELVSWPQTYTGVAAGGAHAAEACRRLALGENLPDARITMDLHEQLTHTAVR</sequence>
<dbReference type="SUPFAM" id="SSF69572">
    <property type="entry name" value="Activating enzymes of the ubiquitin-like proteins"/>
    <property type="match status" value="1"/>
</dbReference>
<dbReference type="PANTHER" id="PTHR43267">
    <property type="entry name" value="TRNA THREONYLCARBAMOYLADENOSINE DEHYDRATASE"/>
    <property type="match status" value="1"/>
</dbReference>
<gene>
    <name evidence="2" type="ORF">S18_848_0028</name>
</gene>
<name>F4MMS8_9BACT</name>
<organism evidence="2">
    <name type="scientific">uncultured Flavobacteriia bacterium</name>
    <dbReference type="NCBI Taxonomy" id="212695"/>
    <lineage>
        <taxon>Bacteria</taxon>
        <taxon>Pseudomonadati</taxon>
        <taxon>Bacteroidota</taxon>
        <taxon>Flavobacteriia</taxon>
        <taxon>environmental samples</taxon>
    </lineage>
</organism>
<feature type="domain" description="THIF-type NAD/FAD binding fold" evidence="1">
    <location>
        <begin position="105"/>
        <end position="238"/>
    </location>
</feature>
<dbReference type="Gene3D" id="3.40.50.720">
    <property type="entry name" value="NAD(P)-binding Rossmann-like Domain"/>
    <property type="match status" value="1"/>
</dbReference>
<evidence type="ECO:0000259" key="1">
    <source>
        <dbReference type="Pfam" id="PF00899"/>
    </source>
</evidence>
<dbReference type="GO" id="GO:0061503">
    <property type="term" value="F:tRNA threonylcarbamoyladenosine dehydratase"/>
    <property type="evidence" value="ECO:0007669"/>
    <property type="project" value="TreeGrafter"/>
</dbReference>
<dbReference type="InterPro" id="IPR000594">
    <property type="entry name" value="ThiF_NAD_FAD-bd"/>
</dbReference>
<reference evidence="2" key="2">
    <citation type="journal article" date="2012" name="Environ. Microbiol.">
        <title>Genomic content of uncultured Bacteroidetes from contrasting oceanic provinces in the North Atlantic Ocean.</title>
        <authorList>
            <person name="Gomez-Pereira P.R."/>
            <person name="Schuler M."/>
            <person name="Fuchs B.M."/>
            <person name="Bennke C."/>
            <person name="Teeling H."/>
            <person name="Waldmann J."/>
            <person name="Richter M."/>
            <person name="Barbe V."/>
            <person name="Bataille E."/>
            <person name="Glockner F.O."/>
            <person name="Amann R."/>
        </authorList>
    </citation>
    <scope>NUCLEOTIDE SEQUENCE</scope>
</reference>
<dbReference type="CDD" id="cd01483">
    <property type="entry name" value="E1_enzyme_family"/>
    <property type="match status" value="1"/>
</dbReference>
<dbReference type="PANTHER" id="PTHR43267:SF3">
    <property type="entry name" value="THIF PROTEIN"/>
    <property type="match status" value="1"/>
</dbReference>
<evidence type="ECO:0000313" key="2">
    <source>
        <dbReference type="EMBL" id="CBL87441.1"/>
    </source>
</evidence>